<evidence type="ECO:0000256" key="2">
    <source>
        <dbReference type="SAM" id="SignalP"/>
    </source>
</evidence>
<name>A0A9X1YGT0_9BURK</name>
<feature type="compositionally biased region" description="Low complexity" evidence="1">
    <location>
        <begin position="31"/>
        <end position="57"/>
    </location>
</feature>
<accession>A0A9X1YGT0</accession>
<proteinExistence type="predicted"/>
<reference evidence="3" key="1">
    <citation type="submission" date="2021-11" db="EMBL/GenBank/DDBJ databases">
        <title>BS-T2-15 a new species belonging to the Comamonadaceae family isolated from the soil of a French oak forest.</title>
        <authorList>
            <person name="Mieszkin S."/>
            <person name="Alain K."/>
        </authorList>
    </citation>
    <scope>NUCLEOTIDE SEQUENCE</scope>
    <source>
        <strain evidence="3">BS-T2-15</strain>
    </source>
</reference>
<evidence type="ECO:0000256" key="1">
    <source>
        <dbReference type="SAM" id="MobiDB-lite"/>
    </source>
</evidence>
<organism evidence="3 4">
    <name type="scientific">Scleromatobacter humisilvae</name>
    <dbReference type="NCBI Taxonomy" id="2897159"/>
    <lineage>
        <taxon>Bacteria</taxon>
        <taxon>Pseudomonadati</taxon>
        <taxon>Pseudomonadota</taxon>
        <taxon>Betaproteobacteria</taxon>
        <taxon>Burkholderiales</taxon>
        <taxon>Sphaerotilaceae</taxon>
        <taxon>Scleromatobacter</taxon>
    </lineage>
</organism>
<dbReference type="EMBL" id="JAJLJH010000002">
    <property type="protein sequence ID" value="MCK9686039.1"/>
    <property type="molecule type" value="Genomic_DNA"/>
</dbReference>
<gene>
    <name evidence="3" type="ORF">LPC04_10000</name>
</gene>
<dbReference type="RefSeq" id="WP_275682069.1">
    <property type="nucleotide sequence ID" value="NZ_JAJLJH010000002.1"/>
</dbReference>
<comment type="caution">
    <text evidence="3">The sequence shown here is derived from an EMBL/GenBank/DDBJ whole genome shotgun (WGS) entry which is preliminary data.</text>
</comment>
<evidence type="ECO:0000313" key="3">
    <source>
        <dbReference type="EMBL" id="MCK9686039.1"/>
    </source>
</evidence>
<feature type="region of interest" description="Disordered" evidence="1">
    <location>
        <begin position="31"/>
        <end position="70"/>
    </location>
</feature>
<sequence length="163" mass="16320">MYTSLAPSILSTALGSLASLCAIASATAAPASQPPASAATQDPAAGPKPASTASTAAAHKRSADLSVLATGKDQPVARAAVELKIEGDTSSNPERNTGNTGEVTFKSVSLGSAKVRILAAGWVTAFCSISIKEGAQRLTVNLRPLPDPKPAEPADCKVAPIAD</sequence>
<protein>
    <submittedName>
        <fullName evidence="3">Uncharacterized protein</fullName>
    </submittedName>
</protein>
<evidence type="ECO:0000313" key="4">
    <source>
        <dbReference type="Proteomes" id="UP001139353"/>
    </source>
</evidence>
<feature type="signal peptide" evidence="2">
    <location>
        <begin position="1"/>
        <end position="28"/>
    </location>
</feature>
<keyword evidence="2" id="KW-0732">Signal</keyword>
<dbReference type="Proteomes" id="UP001139353">
    <property type="component" value="Unassembled WGS sequence"/>
</dbReference>
<feature type="chain" id="PRO_5040738148" evidence="2">
    <location>
        <begin position="29"/>
        <end position="163"/>
    </location>
</feature>
<dbReference type="AlphaFoldDB" id="A0A9X1YGT0"/>
<keyword evidence="4" id="KW-1185">Reference proteome</keyword>